<dbReference type="Proteomes" id="UP000297245">
    <property type="component" value="Unassembled WGS sequence"/>
</dbReference>
<evidence type="ECO:0000313" key="2">
    <source>
        <dbReference type="Proteomes" id="UP000297245"/>
    </source>
</evidence>
<organism evidence="1 2">
    <name type="scientific">Dendrothele bispora (strain CBS 962.96)</name>
    <dbReference type="NCBI Taxonomy" id="1314807"/>
    <lineage>
        <taxon>Eukaryota</taxon>
        <taxon>Fungi</taxon>
        <taxon>Dikarya</taxon>
        <taxon>Basidiomycota</taxon>
        <taxon>Agaricomycotina</taxon>
        <taxon>Agaricomycetes</taxon>
        <taxon>Agaricomycetidae</taxon>
        <taxon>Agaricales</taxon>
        <taxon>Agaricales incertae sedis</taxon>
        <taxon>Dendrothele</taxon>
    </lineage>
</organism>
<dbReference type="EMBL" id="ML179198">
    <property type="protein sequence ID" value="THU95529.1"/>
    <property type="molecule type" value="Genomic_DNA"/>
</dbReference>
<protein>
    <recommendedName>
        <fullName evidence="3">F-box domain-containing protein</fullName>
    </recommendedName>
</protein>
<proteinExistence type="predicted"/>
<evidence type="ECO:0008006" key="3">
    <source>
        <dbReference type="Google" id="ProtNLM"/>
    </source>
</evidence>
<feature type="non-terminal residue" evidence="1">
    <location>
        <position position="454"/>
    </location>
</feature>
<gene>
    <name evidence="1" type="ORF">K435DRAFT_778982</name>
</gene>
<dbReference type="AlphaFoldDB" id="A0A4S8M0G0"/>
<name>A0A4S8M0G0_DENBC</name>
<keyword evidence="2" id="KW-1185">Reference proteome</keyword>
<sequence>MDFLTTQPDELIQAIALHVPLTVDLFSLSLVNKRSRNCLTDPILFKWRLQENGWDVGLWEKDTRVGSDGLDDRQRRRSRWFRIDYIHSRTEQLLDQAIADGEGVIHFPWGARDDSRFPIKNGSMTLRWLENLACVLPAVVLHHTSRNVPRITEVKYWPVWDLLLQSLNALCSEPVLPRIELDLDQNRELTDGTLEGLALSIGSVFHGMGRQQLRDLLGEHYLKPNSLKVIQDNTIRGLFHSFADVNHHCYLMPRRLSSVLLASSNLRLMLLAEYYKDAGIKFTHVSTLPPSPPCPGSHVVSFDWTENITPGYQQFGENFTYDKFAPLDFLVQEEKSWIGYDSRPLGSRRITFDPVMTMNLKRTAFSSDTTIVFEGSGVNAIYSFTLQGTIDLRQGTVEARRFYVNSGHSWKLIGFVTPFGLIGRWGEPACGGWWWIWPAEWSPKTGQREESSSV</sequence>
<reference evidence="1 2" key="1">
    <citation type="journal article" date="2019" name="Nat. Ecol. Evol.">
        <title>Megaphylogeny resolves global patterns of mushroom evolution.</title>
        <authorList>
            <person name="Varga T."/>
            <person name="Krizsan K."/>
            <person name="Foldi C."/>
            <person name="Dima B."/>
            <person name="Sanchez-Garcia M."/>
            <person name="Sanchez-Ramirez S."/>
            <person name="Szollosi G.J."/>
            <person name="Szarkandi J.G."/>
            <person name="Papp V."/>
            <person name="Albert L."/>
            <person name="Andreopoulos W."/>
            <person name="Angelini C."/>
            <person name="Antonin V."/>
            <person name="Barry K.W."/>
            <person name="Bougher N.L."/>
            <person name="Buchanan P."/>
            <person name="Buyck B."/>
            <person name="Bense V."/>
            <person name="Catcheside P."/>
            <person name="Chovatia M."/>
            <person name="Cooper J."/>
            <person name="Damon W."/>
            <person name="Desjardin D."/>
            <person name="Finy P."/>
            <person name="Geml J."/>
            <person name="Haridas S."/>
            <person name="Hughes K."/>
            <person name="Justo A."/>
            <person name="Karasinski D."/>
            <person name="Kautmanova I."/>
            <person name="Kiss B."/>
            <person name="Kocsube S."/>
            <person name="Kotiranta H."/>
            <person name="LaButti K.M."/>
            <person name="Lechner B.E."/>
            <person name="Liimatainen K."/>
            <person name="Lipzen A."/>
            <person name="Lukacs Z."/>
            <person name="Mihaltcheva S."/>
            <person name="Morgado L.N."/>
            <person name="Niskanen T."/>
            <person name="Noordeloos M.E."/>
            <person name="Ohm R.A."/>
            <person name="Ortiz-Santana B."/>
            <person name="Ovrebo C."/>
            <person name="Racz N."/>
            <person name="Riley R."/>
            <person name="Savchenko A."/>
            <person name="Shiryaev A."/>
            <person name="Soop K."/>
            <person name="Spirin V."/>
            <person name="Szebenyi C."/>
            <person name="Tomsovsky M."/>
            <person name="Tulloss R.E."/>
            <person name="Uehling J."/>
            <person name="Grigoriev I.V."/>
            <person name="Vagvolgyi C."/>
            <person name="Papp T."/>
            <person name="Martin F.M."/>
            <person name="Miettinen O."/>
            <person name="Hibbett D.S."/>
            <person name="Nagy L.G."/>
        </authorList>
    </citation>
    <scope>NUCLEOTIDE SEQUENCE [LARGE SCALE GENOMIC DNA]</scope>
    <source>
        <strain evidence="1 2">CBS 962.96</strain>
    </source>
</reference>
<evidence type="ECO:0000313" key="1">
    <source>
        <dbReference type="EMBL" id="THU95529.1"/>
    </source>
</evidence>
<accession>A0A4S8M0G0</accession>
<dbReference type="OrthoDB" id="3049253at2759"/>